<evidence type="ECO:0000256" key="5">
    <source>
        <dbReference type="SAM" id="Phobius"/>
    </source>
</evidence>
<sequence>MVVALPPPLQELIRFLASESFVKAAVFPGAAFVAVLGILSVWYERKLLARIMLRPGPLHVGKYGGWLQVIADAVKFLSKEFIIPTRAKKKLFVTMPLTALFLSALLFAFLPFSEYWVIYRSEIGVLLVFVLIALTPIPLIIAGWASGSKYSFVGMLRFAFQIFAYEVPLFIALAGVILAAKSFDIVEIVNAQYALPFIVTQFIGFLVFFIAAVSEAERIPFDLPTAEQELVEGWMVEYGGVGFLGIQLAMYTKLDALLFLTVNLYLGGWHGPAIPGVPETILHPFWVFVKFLILLTIVFMFRGVYTRITIRKILDLGWRYLIPLGFINLFLVSLTIYLPTLLA</sequence>
<evidence type="ECO:0000256" key="3">
    <source>
        <dbReference type="ARBA" id="ARBA00022989"/>
    </source>
</evidence>
<keyword evidence="2 5" id="KW-0812">Transmembrane</keyword>
<reference evidence="7" key="1">
    <citation type="journal article" date="2020" name="mSystems">
        <title>Genome- and Community-Level Interaction Insights into Carbon Utilization and Element Cycling Functions of Hydrothermarchaeota in Hydrothermal Sediment.</title>
        <authorList>
            <person name="Zhou Z."/>
            <person name="Liu Y."/>
            <person name="Xu W."/>
            <person name="Pan J."/>
            <person name="Luo Z.H."/>
            <person name="Li M."/>
        </authorList>
    </citation>
    <scope>NUCLEOTIDE SEQUENCE [LARGE SCALE GENOMIC DNA]</scope>
    <source>
        <strain evidence="7">SpSt-613</strain>
        <strain evidence="6">SpSt-669</strain>
    </source>
</reference>
<proteinExistence type="inferred from homology"/>
<dbReference type="GO" id="GO:0003954">
    <property type="term" value="F:NADH dehydrogenase activity"/>
    <property type="evidence" value="ECO:0007669"/>
    <property type="project" value="TreeGrafter"/>
</dbReference>
<evidence type="ECO:0000256" key="2">
    <source>
        <dbReference type="ARBA" id="ARBA00022692"/>
    </source>
</evidence>
<dbReference type="PANTHER" id="PTHR11432">
    <property type="entry name" value="NADH DEHYDROGENASE SUBUNIT 1"/>
    <property type="match status" value="1"/>
</dbReference>
<feature type="transmembrane region" description="Helical" evidence="5">
    <location>
        <begin position="256"/>
        <end position="273"/>
    </location>
</feature>
<dbReference type="HAMAP" id="MF_01350">
    <property type="entry name" value="NDH1_NuoH"/>
    <property type="match status" value="1"/>
</dbReference>
<protein>
    <submittedName>
        <fullName evidence="7">NADH-quinone oxidoreductase subunit H</fullName>
    </submittedName>
</protein>
<comment type="subcellular location">
    <subcellularLocation>
        <location evidence="1">Membrane</location>
        <topology evidence="1">Multi-pass membrane protein</topology>
    </subcellularLocation>
</comment>
<feature type="transmembrane region" description="Helical" evidence="5">
    <location>
        <begin position="285"/>
        <end position="305"/>
    </location>
</feature>
<dbReference type="GO" id="GO:0009060">
    <property type="term" value="P:aerobic respiration"/>
    <property type="evidence" value="ECO:0007669"/>
    <property type="project" value="TreeGrafter"/>
</dbReference>
<feature type="transmembrane region" description="Helical" evidence="5">
    <location>
        <begin position="123"/>
        <end position="146"/>
    </location>
</feature>
<name>A0A7C4HYK9_CALS0</name>
<keyword evidence="4 5" id="KW-0472">Membrane</keyword>
<evidence type="ECO:0000313" key="6">
    <source>
        <dbReference type="EMBL" id="HGL41181.1"/>
    </source>
</evidence>
<feature type="transmembrane region" description="Helical" evidence="5">
    <location>
        <begin position="317"/>
        <end position="338"/>
    </location>
</feature>
<gene>
    <name evidence="7" type="ORF">ENT82_05185</name>
    <name evidence="6" type="ORF">ENU43_05915</name>
</gene>
<dbReference type="EMBL" id="DTCM01000074">
    <property type="protein sequence ID" value="HGL41181.1"/>
    <property type="molecule type" value="Genomic_DNA"/>
</dbReference>
<evidence type="ECO:0000313" key="7">
    <source>
        <dbReference type="EMBL" id="HGN90503.1"/>
    </source>
</evidence>
<feature type="transmembrane region" description="Helical" evidence="5">
    <location>
        <begin position="20"/>
        <end position="43"/>
    </location>
</feature>
<feature type="transmembrane region" description="Helical" evidence="5">
    <location>
        <begin position="158"/>
        <end position="180"/>
    </location>
</feature>
<dbReference type="PANTHER" id="PTHR11432:SF3">
    <property type="entry name" value="NADH-UBIQUINONE OXIDOREDUCTASE CHAIN 1"/>
    <property type="match status" value="1"/>
</dbReference>
<feature type="transmembrane region" description="Helical" evidence="5">
    <location>
        <begin position="91"/>
        <end position="111"/>
    </location>
</feature>
<keyword evidence="3 5" id="KW-1133">Transmembrane helix</keyword>
<dbReference type="EMBL" id="DTAD01000055">
    <property type="protein sequence ID" value="HGN90503.1"/>
    <property type="molecule type" value="Genomic_DNA"/>
</dbReference>
<feature type="transmembrane region" description="Helical" evidence="5">
    <location>
        <begin position="192"/>
        <end position="213"/>
    </location>
</feature>
<dbReference type="GO" id="GO:0016020">
    <property type="term" value="C:membrane"/>
    <property type="evidence" value="ECO:0007669"/>
    <property type="project" value="UniProtKB-SubCell"/>
</dbReference>
<dbReference type="Pfam" id="PF00146">
    <property type="entry name" value="NADHdh"/>
    <property type="match status" value="1"/>
</dbReference>
<dbReference type="AlphaFoldDB" id="A0A7C4HYK9"/>
<accession>A0A7C4HYK9</accession>
<comment type="caution">
    <text evidence="7">The sequence shown here is derived from an EMBL/GenBank/DDBJ whole genome shotgun (WGS) entry which is preliminary data.</text>
</comment>
<evidence type="ECO:0000256" key="1">
    <source>
        <dbReference type="ARBA" id="ARBA00004141"/>
    </source>
</evidence>
<evidence type="ECO:0000256" key="4">
    <source>
        <dbReference type="ARBA" id="ARBA00023136"/>
    </source>
</evidence>
<organism evidence="7">
    <name type="scientific">Caldiarchaeum subterraneum</name>
    <dbReference type="NCBI Taxonomy" id="311458"/>
    <lineage>
        <taxon>Archaea</taxon>
        <taxon>Nitrososphaerota</taxon>
        <taxon>Candidatus Caldarchaeales</taxon>
        <taxon>Candidatus Caldarchaeaceae</taxon>
        <taxon>Candidatus Caldarchaeum</taxon>
    </lineage>
</organism>
<dbReference type="InterPro" id="IPR001694">
    <property type="entry name" value="NADH_UbQ_OxRdtase_su1/FPO"/>
</dbReference>